<proteinExistence type="predicted"/>
<evidence type="ECO:0000256" key="1">
    <source>
        <dbReference type="SAM" id="Phobius"/>
    </source>
</evidence>
<keyword evidence="1" id="KW-0472">Membrane</keyword>
<feature type="transmembrane region" description="Helical" evidence="1">
    <location>
        <begin position="6"/>
        <end position="31"/>
    </location>
</feature>
<accession>A0A6J5ZNL4</accession>
<sequence length="164" mass="17980">MRELFISVPIWVVALLLLAFFIAVTLVARAVVTKRCGDGSREELADEATRLLTGLAATFAFFVGFSITVTWGAVAAGQSAVEQQSSAIQQMSWSINNIPDKAESAVLREKLRRYATTAAYENADDLARGETLELPSLIPSTASRTRFTSTHSVPKCQRPRCQVW</sequence>
<evidence type="ECO:0000313" key="2">
    <source>
        <dbReference type="EMBL" id="CAB4344101.1"/>
    </source>
</evidence>
<gene>
    <name evidence="2" type="ORF">UFOPK3522_00911</name>
</gene>
<keyword evidence="1" id="KW-1133">Transmembrane helix</keyword>
<feature type="transmembrane region" description="Helical" evidence="1">
    <location>
        <begin position="51"/>
        <end position="74"/>
    </location>
</feature>
<organism evidence="2">
    <name type="scientific">freshwater metagenome</name>
    <dbReference type="NCBI Taxonomy" id="449393"/>
    <lineage>
        <taxon>unclassified sequences</taxon>
        <taxon>metagenomes</taxon>
        <taxon>ecological metagenomes</taxon>
    </lineage>
</organism>
<dbReference type="Pfam" id="PF14023">
    <property type="entry name" value="Bestrophin-like"/>
    <property type="match status" value="1"/>
</dbReference>
<dbReference type="InterPro" id="IPR025333">
    <property type="entry name" value="DUF4239"/>
</dbReference>
<keyword evidence="1" id="KW-0812">Transmembrane</keyword>
<dbReference type="AlphaFoldDB" id="A0A6J5ZNL4"/>
<dbReference type="EMBL" id="CAESAO010000071">
    <property type="protein sequence ID" value="CAB4344101.1"/>
    <property type="molecule type" value="Genomic_DNA"/>
</dbReference>
<reference evidence="2" key="1">
    <citation type="submission" date="2020-05" db="EMBL/GenBank/DDBJ databases">
        <authorList>
            <person name="Chiriac C."/>
            <person name="Salcher M."/>
            <person name="Ghai R."/>
            <person name="Kavagutti S V."/>
        </authorList>
    </citation>
    <scope>NUCLEOTIDE SEQUENCE</scope>
</reference>
<name>A0A6J5ZNL4_9ZZZZ</name>
<protein>
    <submittedName>
        <fullName evidence="2">Unannotated protein</fullName>
    </submittedName>
</protein>